<dbReference type="RefSeq" id="WP_067478448.1">
    <property type="nucleotide sequence ID" value="NZ_CP015961.1"/>
</dbReference>
<keyword evidence="6 11" id="KW-0812">Transmembrane</keyword>
<dbReference type="InterPro" id="IPR005467">
    <property type="entry name" value="His_kinase_dom"/>
</dbReference>
<gene>
    <name evidence="14" type="ORF">BJL86_3052</name>
</gene>
<dbReference type="GO" id="GO:0000155">
    <property type="term" value="F:phosphorelay sensor kinase activity"/>
    <property type="evidence" value="ECO:0007669"/>
    <property type="project" value="InterPro"/>
</dbReference>
<dbReference type="Gene3D" id="1.10.287.130">
    <property type="match status" value="1"/>
</dbReference>
<evidence type="ECO:0000313" key="15">
    <source>
        <dbReference type="Proteomes" id="UP000186104"/>
    </source>
</evidence>
<feature type="domain" description="Histidine kinase" evidence="12">
    <location>
        <begin position="270"/>
        <end position="494"/>
    </location>
</feature>
<feature type="transmembrane region" description="Helical" evidence="11">
    <location>
        <begin position="189"/>
        <end position="213"/>
    </location>
</feature>
<dbReference type="PROSITE" id="PS50885">
    <property type="entry name" value="HAMP"/>
    <property type="match status" value="1"/>
</dbReference>
<dbReference type="GO" id="GO:0005886">
    <property type="term" value="C:plasma membrane"/>
    <property type="evidence" value="ECO:0007669"/>
    <property type="project" value="UniProtKB-SubCell"/>
</dbReference>
<dbReference type="CDD" id="cd00075">
    <property type="entry name" value="HATPase"/>
    <property type="match status" value="1"/>
</dbReference>
<keyword evidence="4" id="KW-0597">Phosphoprotein</keyword>
<evidence type="ECO:0000259" key="13">
    <source>
        <dbReference type="PROSITE" id="PS50885"/>
    </source>
</evidence>
<proteinExistence type="predicted"/>
<dbReference type="Pfam" id="PF00512">
    <property type="entry name" value="HisKA"/>
    <property type="match status" value="1"/>
</dbReference>
<evidence type="ECO:0000256" key="9">
    <source>
        <dbReference type="ARBA" id="ARBA00023012"/>
    </source>
</evidence>
<dbReference type="SMART" id="SM00304">
    <property type="entry name" value="HAMP"/>
    <property type="match status" value="1"/>
</dbReference>
<dbReference type="InterPro" id="IPR003661">
    <property type="entry name" value="HisK_dim/P_dom"/>
</dbReference>
<accession>A0A173LQF4</accession>
<keyword evidence="15" id="KW-1185">Reference proteome</keyword>
<dbReference type="STRING" id="499555.BJL86_3052"/>
<dbReference type="CDD" id="cd00082">
    <property type="entry name" value="HisKA"/>
    <property type="match status" value="1"/>
</dbReference>
<dbReference type="OrthoDB" id="9786919at2"/>
<feature type="transmembrane region" description="Helical" evidence="11">
    <location>
        <begin position="21"/>
        <end position="47"/>
    </location>
</feature>
<name>A0A173LQF4_9ACTN</name>
<dbReference type="PANTHER" id="PTHR45436">
    <property type="entry name" value="SENSOR HISTIDINE KINASE YKOH"/>
    <property type="match status" value="1"/>
</dbReference>
<dbReference type="KEGG" id="dtm:BJL86_3052"/>
<dbReference type="Gene3D" id="6.10.340.10">
    <property type="match status" value="1"/>
</dbReference>
<evidence type="ECO:0000256" key="7">
    <source>
        <dbReference type="ARBA" id="ARBA00022777"/>
    </source>
</evidence>
<evidence type="ECO:0000256" key="3">
    <source>
        <dbReference type="ARBA" id="ARBA00012438"/>
    </source>
</evidence>
<reference evidence="14 15" key="1">
    <citation type="submission" date="2016-06" db="EMBL/GenBank/DDBJ databases">
        <title>Complete genome sequence of a saline-alkali tolerant type strain Dietzia timorensis ID05-A0528T.</title>
        <authorList>
            <person name="Wu X."/>
        </authorList>
    </citation>
    <scope>NUCLEOTIDE SEQUENCE [LARGE SCALE GENOMIC DNA]</scope>
    <source>
        <strain evidence="14 15">ID05-A0528</strain>
    </source>
</reference>
<dbReference type="FunFam" id="1.10.287.130:FF:000001">
    <property type="entry name" value="Two-component sensor histidine kinase"/>
    <property type="match status" value="1"/>
</dbReference>
<keyword evidence="8 11" id="KW-1133">Transmembrane helix</keyword>
<comment type="catalytic activity">
    <reaction evidence="1">
        <text>ATP + protein L-histidine = ADP + protein N-phospho-L-histidine.</text>
        <dbReference type="EC" id="2.7.13.3"/>
    </reaction>
</comment>
<dbReference type="EC" id="2.7.13.3" evidence="3"/>
<protein>
    <recommendedName>
        <fullName evidence="3">histidine kinase</fullName>
        <ecNumber evidence="3">2.7.13.3</ecNumber>
    </recommendedName>
</protein>
<dbReference type="AlphaFoldDB" id="A0A173LQF4"/>
<dbReference type="Pfam" id="PF02518">
    <property type="entry name" value="HATPase_c"/>
    <property type="match status" value="1"/>
</dbReference>
<comment type="subcellular location">
    <subcellularLocation>
        <location evidence="2">Cell membrane</location>
    </subcellularLocation>
</comment>
<evidence type="ECO:0000256" key="11">
    <source>
        <dbReference type="SAM" id="Phobius"/>
    </source>
</evidence>
<organism evidence="14 15">
    <name type="scientific">Dietzia timorensis</name>
    <dbReference type="NCBI Taxonomy" id="499555"/>
    <lineage>
        <taxon>Bacteria</taxon>
        <taxon>Bacillati</taxon>
        <taxon>Actinomycetota</taxon>
        <taxon>Actinomycetes</taxon>
        <taxon>Mycobacteriales</taxon>
        <taxon>Dietziaceae</taxon>
        <taxon>Dietzia</taxon>
    </lineage>
</organism>
<dbReference type="InterPro" id="IPR036890">
    <property type="entry name" value="HATPase_C_sf"/>
</dbReference>
<feature type="domain" description="HAMP" evidence="13">
    <location>
        <begin position="210"/>
        <end position="262"/>
    </location>
</feature>
<keyword evidence="9" id="KW-0902">Two-component regulatory system</keyword>
<evidence type="ECO:0000259" key="12">
    <source>
        <dbReference type="PROSITE" id="PS50109"/>
    </source>
</evidence>
<dbReference type="Proteomes" id="UP000186104">
    <property type="component" value="Chromosome"/>
</dbReference>
<sequence>MPYRIERSKAPHSRRWWSSARLRIVLGISLTTLIVFAVVALIVFQLLRLTEQRETNQLIERKVEDFISYVESGAGELASSGSASTTAIMRAFLSQQYPQDDQIMIATSQDSGTQMTMAKNAAESDPYFDLEERAALLNLALNSPDSSGVTASEIRWAKVTVTGKDEDANLLVAVSPHSAENDIQRVMELVLYALAVGLVVTALLSWVLAGWVISPVRRVRHAAQRISAEDLSRRVPVSGADEFVELALTVNAMLDRVEIAYYTQREFLNDAGHELRTPLTVVQGYLDILPEEPEERKETLLLVQDELSRMTRIVEDLLLLARSRRPDFLRRLATELEELILEVEMKAEVVADRIWDVRPEAQCTAWLDRQRITQALLQFASNAVRYTEPDSRIEIGCRIYAEGQPLPLGLTAPDDGPQIHFWVRDHGNGIPEGQEELIFQRFATARGQLRDRRAGTGLGLAIVSTIAAAHGGTAGAANAPDGGAYFALTIPLVRPASAQ</sequence>
<dbReference type="InterPro" id="IPR036097">
    <property type="entry name" value="HisK_dim/P_sf"/>
</dbReference>
<keyword evidence="5" id="KW-0808">Transferase</keyword>
<dbReference type="EMBL" id="CP015961">
    <property type="protein sequence ID" value="ANI93811.1"/>
    <property type="molecule type" value="Genomic_DNA"/>
</dbReference>
<evidence type="ECO:0000256" key="4">
    <source>
        <dbReference type="ARBA" id="ARBA00022553"/>
    </source>
</evidence>
<dbReference type="InterPro" id="IPR050428">
    <property type="entry name" value="TCS_sensor_his_kinase"/>
</dbReference>
<evidence type="ECO:0000256" key="1">
    <source>
        <dbReference type="ARBA" id="ARBA00000085"/>
    </source>
</evidence>
<evidence type="ECO:0000256" key="5">
    <source>
        <dbReference type="ARBA" id="ARBA00022679"/>
    </source>
</evidence>
<dbReference type="SUPFAM" id="SSF47384">
    <property type="entry name" value="Homodimeric domain of signal transducing histidine kinase"/>
    <property type="match status" value="1"/>
</dbReference>
<dbReference type="SUPFAM" id="SSF55874">
    <property type="entry name" value="ATPase domain of HSP90 chaperone/DNA topoisomerase II/histidine kinase"/>
    <property type="match status" value="1"/>
</dbReference>
<dbReference type="PANTHER" id="PTHR45436:SF5">
    <property type="entry name" value="SENSOR HISTIDINE KINASE TRCS"/>
    <property type="match status" value="1"/>
</dbReference>
<dbReference type="InterPro" id="IPR003660">
    <property type="entry name" value="HAMP_dom"/>
</dbReference>
<keyword evidence="10 11" id="KW-0472">Membrane</keyword>
<evidence type="ECO:0000256" key="6">
    <source>
        <dbReference type="ARBA" id="ARBA00022692"/>
    </source>
</evidence>
<evidence type="ECO:0000256" key="2">
    <source>
        <dbReference type="ARBA" id="ARBA00004236"/>
    </source>
</evidence>
<dbReference type="PROSITE" id="PS50109">
    <property type="entry name" value="HIS_KIN"/>
    <property type="match status" value="1"/>
</dbReference>
<dbReference type="SMART" id="SM00387">
    <property type="entry name" value="HATPase_c"/>
    <property type="match status" value="1"/>
</dbReference>
<dbReference type="InterPro" id="IPR004358">
    <property type="entry name" value="Sig_transdc_His_kin-like_C"/>
</dbReference>
<evidence type="ECO:0000313" key="14">
    <source>
        <dbReference type="EMBL" id="ANI93811.1"/>
    </source>
</evidence>
<dbReference type="SUPFAM" id="SSF158472">
    <property type="entry name" value="HAMP domain-like"/>
    <property type="match status" value="1"/>
</dbReference>
<dbReference type="InterPro" id="IPR003594">
    <property type="entry name" value="HATPase_dom"/>
</dbReference>
<dbReference type="CDD" id="cd06225">
    <property type="entry name" value="HAMP"/>
    <property type="match status" value="1"/>
</dbReference>
<evidence type="ECO:0000256" key="10">
    <source>
        <dbReference type="ARBA" id="ARBA00023136"/>
    </source>
</evidence>
<keyword evidence="7 14" id="KW-0418">Kinase</keyword>
<dbReference type="Pfam" id="PF00672">
    <property type="entry name" value="HAMP"/>
    <property type="match status" value="1"/>
</dbReference>
<dbReference type="SMART" id="SM00388">
    <property type="entry name" value="HisKA"/>
    <property type="match status" value="1"/>
</dbReference>
<dbReference type="Gene3D" id="3.30.565.10">
    <property type="entry name" value="Histidine kinase-like ATPase, C-terminal domain"/>
    <property type="match status" value="1"/>
</dbReference>
<dbReference type="PRINTS" id="PR00344">
    <property type="entry name" value="BCTRLSENSOR"/>
</dbReference>
<evidence type="ECO:0000256" key="8">
    <source>
        <dbReference type="ARBA" id="ARBA00022989"/>
    </source>
</evidence>